<dbReference type="SUPFAM" id="SSF56281">
    <property type="entry name" value="Metallo-hydrolase/oxidoreductase"/>
    <property type="match status" value="1"/>
</dbReference>
<sequence length="297" mass="32100">MARLTIRQLAGNTWLIPAPANIGVYVRDKRATLIDSGNDEEAGRQILKLLDEQGWTLELIVNTHSNADHIGGNAFLQKRTGCRIAATPLEAAFIVQPLLEPTVLYGGFPLPALRNKFLLAKPSTVTDLLPAAGPILASGLEALPLPGHYLEMIGVRTPDDVLFLADSLFAEAILAKYPLFFLYDVQGHLETLARLDGVTAGCYVPSHGEPTADLAPLVAANRRRLAATLDFVRACCATPVSWEGVLERVCLEYGIELNANQYVLVGSTLRSLLAYLVVTGEVTTVFAAGTLQWQRVG</sequence>
<evidence type="ECO:0000313" key="2">
    <source>
        <dbReference type="EMBL" id="BDV44612.1"/>
    </source>
</evidence>
<protein>
    <submittedName>
        <fullName evidence="2">Hydrolase</fullName>
    </submittedName>
</protein>
<dbReference type="GO" id="GO:0016787">
    <property type="term" value="F:hydrolase activity"/>
    <property type="evidence" value="ECO:0007669"/>
    <property type="project" value="UniProtKB-KW"/>
</dbReference>
<dbReference type="PANTHER" id="PTHR42951:SF14">
    <property type="entry name" value="METALLO-BETA-LACTAMASE SUPERFAMILY PROTEIN"/>
    <property type="match status" value="1"/>
</dbReference>
<dbReference type="InterPro" id="IPR036866">
    <property type="entry name" value="RibonucZ/Hydroxyglut_hydro"/>
</dbReference>
<feature type="domain" description="Metallo-beta-lactamase" evidence="1">
    <location>
        <begin position="19"/>
        <end position="207"/>
    </location>
</feature>
<dbReference type="Proteomes" id="UP001317705">
    <property type="component" value="Chromosome"/>
</dbReference>
<keyword evidence="2" id="KW-0378">Hydrolase</keyword>
<keyword evidence="3" id="KW-1185">Reference proteome</keyword>
<reference evidence="2 3" key="1">
    <citation type="submission" date="2022-12" db="EMBL/GenBank/DDBJ databases">
        <title>Polyphasic characterization of Geotalea uranireducens NIT-SL11 newly isolated from a complex of sewage sludge and microbially reduced graphene oxide.</title>
        <authorList>
            <person name="Xie L."/>
            <person name="Yoshida N."/>
            <person name="Meng L."/>
        </authorList>
    </citation>
    <scope>NUCLEOTIDE SEQUENCE [LARGE SCALE GENOMIC DNA]</scope>
    <source>
        <strain evidence="2 3">NIT-SL11</strain>
    </source>
</reference>
<dbReference type="SMART" id="SM00849">
    <property type="entry name" value="Lactamase_B"/>
    <property type="match status" value="1"/>
</dbReference>
<dbReference type="Pfam" id="PF00753">
    <property type="entry name" value="Lactamase_B"/>
    <property type="match status" value="1"/>
</dbReference>
<dbReference type="Gene3D" id="3.60.15.10">
    <property type="entry name" value="Ribonuclease Z/Hydroxyacylglutathione hydrolase-like"/>
    <property type="match status" value="1"/>
</dbReference>
<dbReference type="PANTHER" id="PTHR42951">
    <property type="entry name" value="METALLO-BETA-LACTAMASE DOMAIN-CONTAINING"/>
    <property type="match status" value="1"/>
</dbReference>
<evidence type="ECO:0000313" key="3">
    <source>
        <dbReference type="Proteomes" id="UP001317705"/>
    </source>
</evidence>
<dbReference type="InterPro" id="IPR001279">
    <property type="entry name" value="Metallo-B-lactamas"/>
</dbReference>
<accession>A0ABN6VXG1</accession>
<dbReference type="RefSeq" id="WP_282000707.1">
    <property type="nucleotide sequence ID" value="NZ_AP027151.1"/>
</dbReference>
<dbReference type="EMBL" id="AP027151">
    <property type="protein sequence ID" value="BDV44612.1"/>
    <property type="molecule type" value="Genomic_DNA"/>
</dbReference>
<organism evidence="2 3">
    <name type="scientific">Geotalea uraniireducens</name>
    <dbReference type="NCBI Taxonomy" id="351604"/>
    <lineage>
        <taxon>Bacteria</taxon>
        <taxon>Pseudomonadati</taxon>
        <taxon>Thermodesulfobacteriota</taxon>
        <taxon>Desulfuromonadia</taxon>
        <taxon>Geobacterales</taxon>
        <taxon>Geobacteraceae</taxon>
        <taxon>Geotalea</taxon>
    </lineage>
</organism>
<name>A0ABN6VXG1_9BACT</name>
<gene>
    <name evidence="2" type="ORF">GURASL_35350</name>
</gene>
<evidence type="ECO:0000259" key="1">
    <source>
        <dbReference type="SMART" id="SM00849"/>
    </source>
</evidence>
<proteinExistence type="predicted"/>
<dbReference type="CDD" id="cd07743">
    <property type="entry name" value="metallo-hydrolase-like_MBL-fold"/>
    <property type="match status" value="1"/>
</dbReference>
<dbReference type="InterPro" id="IPR050855">
    <property type="entry name" value="NDM-1-like"/>
</dbReference>